<sequence>MAELTQQDDAAAVTAYRDAVAAWVDSSSGRDLDKMAKGQLRDVAARLSFATSKGRDELRLPRRTRAKGDVLLVATRPTPDASLLENATTTSSLRLCWDDKELFSVQALATGAAPEFEELQVRTACDGRALIELRLQALPLVDEPADVLNLLLALPWLPDNDLATHVRNRLMEDLLVDLCDIEGSESEHDCATEREDKGDERPMVRRKTSESMPVAGQKRKK</sequence>
<gene>
    <name evidence="2" type="ORF">PECAL_2P04790</name>
</gene>
<reference evidence="2" key="1">
    <citation type="submission" date="2021-11" db="EMBL/GenBank/DDBJ databases">
        <authorList>
            <consortium name="Genoscope - CEA"/>
            <person name="William W."/>
        </authorList>
    </citation>
    <scope>NUCLEOTIDE SEQUENCE</scope>
</reference>
<evidence type="ECO:0000313" key="2">
    <source>
        <dbReference type="EMBL" id="CAH0367457.1"/>
    </source>
</evidence>
<accession>A0A8J2SIQ7</accession>
<organism evidence="2 3">
    <name type="scientific">Pelagomonas calceolata</name>
    <dbReference type="NCBI Taxonomy" id="35677"/>
    <lineage>
        <taxon>Eukaryota</taxon>
        <taxon>Sar</taxon>
        <taxon>Stramenopiles</taxon>
        <taxon>Ochrophyta</taxon>
        <taxon>Pelagophyceae</taxon>
        <taxon>Pelagomonadales</taxon>
        <taxon>Pelagomonadaceae</taxon>
        <taxon>Pelagomonas</taxon>
    </lineage>
</organism>
<evidence type="ECO:0000313" key="3">
    <source>
        <dbReference type="Proteomes" id="UP000789595"/>
    </source>
</evidence>
<feature type="compositionally biased region" description="Basic and acidic residues" evidence="1">
    <location>
        <begin position="185"/>
        <end position="209"/>
    </location>
</feature>
<evidence type="ECO:0000256" key="1">
    <source>
        <dbReference type="SAM" id="MobiDB-lite"/>
    </source>
</evidence>
<proteinExistence type="predicted"/>
<keyword evidence="3" id="KW-1185">Reference proteome</keyword>
<dbReference type="EMBL" id="CAKKNE010000002">
    <property type="protein sequence ID" value="CAH0367457.1"/>
    <property type="molecule type" value="Genomic_DNA"/>
</dbReference>
<feature type="region of interest" description="Disordered" evidence="1">
    <location>
        <begin position="184"/>
        <end position="221"/>
    </location>
</feature>
<name>A0A8J2SIQ7_9STRA</name>
<dbReference type="AlphaFoldDB" id="A0A8J2SIQ7"/>
<protein>
    <submittedName>
        <fullName evidence="2">Uncharacterized protein</fullName>
    </submittedName>
</protein>
<dbReference type="Proteomes" id="UP000789595">
    <property type="component" value="Unassembled WGS sequence"/>
</dbReference>
<comment type="caution">
    <text evidence="2">The sequence shown here is derived from an EMBL/GenBank/DDBJ whole genome shotgun (WGS) entry which is preliminary data.</text>
</comment>